<organism evidence="1 2">
    <name type="scientific">Karstenula rhodostoma CBS 690.94</name>
    <dbReference type="NCBI Taxonomy" id="1392251"/>
    <lineage>
        <taxon>Eukaryota</taxon>
        <taxon>Fungi</taxon>
        <taxon>Dikarya</taxon>
        <taxon>Ascomycota</taxon>
        <taxon>Pezizomycotina</taxon>
        <taxon>Dothideomycetes</taxon>
        <taxon>Pleosporomycetidae</taxon>
        <taxon>Pleosporales</taxon>
        <taxon>Massarineae</taxon>
        <taxon>Didymosphaeriaceae</taxon>
        <taxon>Karstenula</taxon>
    </lineage>
</organism>
<dbReference type="EMBL" id="MU001504">
    <property type="protein sequence ID" value="KAF2442056.1"/>
    <property type="molecule type" value="Genomic_DNA"/>
</dbReference>
<dbReference type="AlphaFoldDB" id="A0A9P4U9J4"/>
<gene>
    <name evidence="1" type="ORF">P171DRAFT_433637</name>
</gene>
<protein>
    <submittedName>
        <fullName evidence="1">Uncharacterized protein</fullName>
    </submittedName>
</protein>
<name>A0A9P4U9J4_9PLEO</name>
<sequence length="111" mass="12282">MLPCVLQPTTRKSSKPSQSIEVHLNLSHACNTTANDKVLAQNRCASMKMMNKRCRKAKRRLEQDFSDPLRGGFSTNGFEAIPAAVGLTTSWIIVALNGFTCLLRLKYVAVN</sequence>
<comment type="caution">
    <text evidence="1">The sequence shown here is derived from an EMBL/GenBank/DDBJ whole genome shotgun (WGS) entry which is preliminary data.</text>
</comment>
<reference evidence="1" key="1">
    <citation type="journal article" date="2020" name="Stud. Mycol.">
        <title>101 Dothideomycetes genomes: a test case for predicting lifestyles and emergence of pathogens.</title>
        <authorList>
            <person name="Haridas S."/>
            <person name="Albert R."/>
            <person name="Binder M."/>
            <person name="Bloem J."/>
            <person name="Labutti K."/>
            <person name="Salamov A."/>
            <person name="Andreopoulos B."/>
            <person name="Baker S."/>
            <person name="Barry K."/>
            <person name="Bills G."/>
            <person name="Bluhm B."/>
            <person name="Cannon C."/>
            <person name="Castanera R."/>
            <person name="Culley D."/>
            <person name="Daum C."/>
            <person name="Ezra D."/>
            <person name="Gonzalez J."/>
            <person name="Henrissat B."/>
            <person name="Kuo A."/>
            <person name="Liang C."/>
            <person name="Lipzen A."/>
            <person name="Lutzoni F."/>
            <person name="Magnuson J."/>
            <person name="Mondo S."/>
            <person name="Nolan M."/>
            <person name="Ohm R."/>
            <person name="Pangilinan J."/>
            <person name="Park H.-J."/>
            <person name="Ramirez L."/>
            <person name="Alfaro M."/>
            <person name="Sun H."/>
            <person name="Tritt A."/>
            <person name="Yoshinaga Y."/>
            <person name="Zwiers L.-H."/>
            <person name="Turgeon B."/>
            <person name="Goodwin S."/>
            <person name="Spatafora J."/>
            <person name="Crous P."/>
            <person name="Grigoriev I."/>
        </authorList>
    </citation>
    <scope>NUCLEOTIDE SEQUENCE</scope>
    <source>
        <strain evidence="1">CBS 690.94</strain>
    </source>
</reference>
<dbReference type="Proteomes" id="UP000799764">
    <property type="component" value="Unassembled WGS sequence"/>
</dbReference>
<accession>A0A9P4U9J4</accession>
<evidence type="ECO:0000313" key="2">
    <source>
        <dbReference type="Proteomes" id="UP000799764"/>
    </source>
</evidence>
<evidence type="ECO:0000313" key="1">
    <source>
        <dbReference type="EMBL" id="KAF2442056.1"/>
    </source>
</evidence>
<proteinExistence type="predicted"/>
<keyword evidence="2" id="KW-1185">Reference proteome</keyword>